<comment type="caution">
    <text evidence="1">The sequence shown here is derived from an EMBL/GenBank/DDBJ whole genome shotgun (WGS) entry which is preliminary data.</text>
</comment>
<evidence type="ECO:0000313" key="2">
    <source>
        <dbReference type="Proteomes" id="UP000265520"/>
    </source>
</evidence>
<accession>A0A392VRU5</accession>
<dbReference type="AlphaFoldDB" id="A0A392VRU5"/>
<sequence>DIKKLQKEYEDVQDAIEEEKSHMATSKAQRDEVVETLFVLELTYCK</sequence>
<organism evidence="1 2">
    <name type="scientific">Trifolium medium</name>
    <dbReference type="NCBI Taxonomy" id="97028"/>
    <lineage>
        <taxon>Eukaryota</taxon>
        <taxon>Viridiplantae</taxon>
        <taxon>Streptophyta</taxon>
        <taxon>Embryophyta</taxon>
        <taxon>Tracheophyta</taxon>
        <taxon>Spermatophyta</taxon>
        <taxon>Magnoliopsida</taxon>
        <taxon>eudicotyledons</taxon>
        <taxon>Gunneridae</taxon>
        <taxon>Pentapetalae</taxon>
        <taxon>rosids</taxon>
        <taxon>fabids</taxon>
        <taxon>Fabales</taxon>
        <taxon>Fabaceae</taxon>
        <taxon>Papilionoideae</taxon>
        <taxon>50 kb inversion clade</taxon>
        <taxon>NPAAA clade</taxon>
        <taxon>Hologalegina</taxon>
        <taxon>IRL clade</taxon>
        <taxon>Trifolieae</taxon>
        <taxon>Trifolium</taxon>
    </lineage>
</organism>
<keyword evidence="2" id="KW-1185">Reference proteome</keyword>
<protein>
    <submittedName>
        <fullName evidence="1">Uncharacterized protein</fullName>
    </submittedName>
</protein>
<feature type="non-terminal residue" evidence="1">
    <location>
        <position position="1"/>
    </location>
</feature>
<dbReference type="Proteomes" id="UP000265520">
    <property type="component" value="Unassembled WGS sequence"/>
</dbReference>
<proteinExistence type="predicted"/>
<dbReference type="EMBL" id="LXQA011236464">
    <property type="protein sequence ID" value="MCI90149.1"/>
    <property type="molecule type" value="Genomic_DNA"/>
</dbReference>
<evidence type="ECO:0000313" key="1">
    <source>
        <dbReference type="EMBL" id="MCI90149.1"/>
    </source>
</evidence>
<reference evidence="1 2" key="1">
    <citation type="journal article" date="2018" name="Front. Plant Sci.">
        <title>Red Clover (Trifolium pratense) and Zigzag Clover (T. medium) - A Picture of Genomic Similarities and Differences.</title>
        <authorList>
            <person name="Dluhosova J."/>
            <person name="Istvanek J."/>
            <person name="Nedelnik J."/>
            <person name="Repkova J."/>
        </authorList>
    </citation>
    <scope>NUCLEOTIDE SEQUENCE [LARGE SCALE GENOMIC DNA]</scope>
    <source>
        <strain evidence="2">cv. 10/8</strain>
        <tissue evidence="1">Leaf</tissue>
    </source>
</reference>
<name>A0A392VRU5_9FABA</name>